<evidence type="ECO:0000256" key="2">
    <source>
        <dbReference type="ARBA" id="ARBA00022679"/>
    </source>
</evidence>
<name>A0A9N9WPC6_9DIPT</name>
<feature type="region of interest" description="Disordered" evidence="8">
    <location>
        <begin position="1"/>
        <end position="20"/>
    </location>
</feature>
<keyword evidence="2 7" id="KW-0808">Transferase</keyword>
<dbReference type="EMBL" id="OU895878">
    <property type="protein sequence ID" value="CAG9803630.1"/>
    <property type="molecule type" value="Genomic_DNA"/>
</dbReference>
<gene>
    <name evidence="10" type="ORF">CHIRRI_LOCUS6528</name>
</gene>
<dbReference type="PANTHER" id="PTHR22883">
    <property type="entry name" value="ZINC FINGER DHHC DOMAIN CONTAINING PROTEIN"/>
    <property type="match status" value="1"/>
</dbReference>
<comment type="domain">
    <text evidence="7">The DHHC domain is required for palmitoyltransferase activity.</text>
</comment>
<organism evidence="10 11">
    <name type="scientific">Chironomus riparius</name>
    <dbReference type="NCBI Taxonomy" id="315576"/>
    <lineage>
        <taxon>Eukaryota</taxon>
        <taxon>Metazoa</taxon>
        <taxon>Ecdysozoa</taxon>
        <taxon>Arthropoda</taxon>
        <taxon>Hexapoda</taxon>
        <taxon>Insecta</taxon>
        <taxon>Pterygota</taxon>
        <taxon>Neoptera</taxon>
        <taxon>Endopterygota</taxon>
        <taxon>Diptera</taxon>
        <taxon>Nematocera</taxon>
        <taxon>Chironomoidea</taxon>
        <taxon>Chironomidae</taxon>
        <taxon>Chironominae</taxon>
        <taxon>Chironomus</taxon>
    </lineage>
</organism>
<feature type="transmembrane region" description="Helical" evidence="7">
    <location>
        <begin position="189"/>
        <end position="219"/>
    </location>
</feature>
<reference evidence="10" key="2">
    <citation type="submission" date="2022-10" db="EMBL/GenBank/DDBJ databases">
        <authorList>
            <consortium name="ENA_rothamsted_submissions"/>
            <consortium name="culmorum"/>
            <person name="King R."/>
        </authorList>
    </citation>
    <scope>NUCLEOTIDE SEQUENCE</scope>
</reference>
<evidence type="ECO:0000256" key="7">
    <source>
        <dbReference type="RuleBase" id="RU079119"/>
    </source>
</evidence>
<reference evidence="10" key="1">
    <citation type="submission" date="2022-01" db="EMBL/GenBank/DDBJ databases">
        <authorList>
            <person name="King R."/>
        </authorList>
    </citation>
    <scope>NUCLEOTIDE SEQUENCE</scope>
</reference>
<evidence type="ECO:0000256" key="5">
    <source>
        <dbReference type="ARBA" id="ARBA00023136"/>
    </source>
</evidence>
<dbReference type="PANTHER" id="PTHR22883:SF203">
    <property type="entry name" value="PALMITOYLTRANSFERASE"/>
    <property type="match status" value="1"/>
</dbReference>
<feature type="transmembrane region" description="Helical" evidence="7">
    <location>
        <begin position="290"/>
        <end position="323"/>
    </location>
</feature>
<evidence type="ECO:0000256" key="3">
    <source>
        <dbReference type="ARBA" id="ARBA00022692"/>
    </source>
</evidence>
<dbReference type="Pfam" id="PF01529">
    <property type="entry name" value="DHHC"/>
    <property type="match status" value="1"/>
</dbReference>
<keyword evidence="11" id="KW-1185">Reference proteome</keyword>
<feature type="transmembrane region" description="Helical" evidence="7">
    <location>
        <begin position="91"/>
        <end position="114"/>
    </location>
</feature>
<dbReference type="GO" id="GO:0005794">
    <property type="term" value="C:Golgi apparatus"/>
    <property type="evidence" value="ECO:0007669"/>
    <property type="project" value="TreeGrafter"/>
</dbReference>
<sequence>MLTEQISGRNNNKSATVQQNTTHTSPNICWFNKIISFQNNLGANEYRKDRRINGLQLPLHPLQLVGWITLIAFVLTAYIVIIPAFHVNVRLPLYVTISFLLVIHVLTHIAALIIDPADAELRKISTRKVVPEFDRSKHSHVIENGRCHLCNIKTSSPRTKHCSVCNKCVQTFDHHCKYLNSCVSKTRNYVPFLMCVVSAVAAVLVILAAALAQIILFYVNPGWLNLWENSTVIDDASTLSTKNNEDDFITQINQFINDTMLNETILMDTNSTLTNSSKDGIGIGLYNTIFLVILGIIAILAAVTAGLLLHLFFFHVYICYLGLTTYEYIRNHRQTITETATNTNVNGPATQPKNKIFAKEIYFCSKIKPSETRHRPKKLHCCEDLNENMSNNTKSSSVDNSTTDSVAQQAFYVCTVLEETTTTLTSTNEINPQVSNQNATRTLHCCSEFSHVTKSQNGISKIVQYSEQCAYCSFRIRAPRKLEHQKQRCTMKTNISKHRWRRKWNCCSNVPNSPEDAPGNTLHTIYNNQPSISSSGAEIQQPNYVQIEIPIESCANTFTTNHHQQNERHHIDNNGTNMYQSTHENIQSISTISTVENVSATCSGNNLDSITSSKINNSNNSNGKRTRSKLVRPWPVRLRHVFRMINRYRRPRCRGGSNTGTPKQNQVRPLSGSNSSDNIHGSNNGNNESLHSVPNAPAPNRRKLKNTTTDLQDLADSLSIIQPSMTMQVPAMQNIRRQRRKNVLRNKSPTLSPIHESGFSNPASPQLACRHACSGSIPSIANTASLCGSNKLLNKNTEN</sequence>
<dbReference type="GO" id="GO:0019706">
    <property type="term" value="F:protein-cysteine S-palmitoyltransferase activity"/>
    <property type="evidence" value="ECO:0007669"/>
    <property type="project" value="UniProtKB-EC"/>
</dbReference>
<comment type="subcellular location">
    <subcellularLocation>
        <location evidence="1">Membrane</location>
        <topology evidence="1">Multi-pass membrane protein</topology>
    </subcellularLocation>
</comment>
<dbReference type="EC" id="2.3.1.225" evidence="7"/>
<evidence type="ECO:0000313" key="10">
    <source>
        <dbReference type="EMBL" id="CAG9803630.1"/>
    </source>
</evidence>
<evidence type="ECO:0000256" key="6">
    <source>
        <dbReference type="ARBA" id="ARBA00023315"/>
    </source>
</evidence>
<protein>
    <recommendedName>
        <fullName evidence="7">Palmitoyltransferase</fullName>
        <ecNumber evidence="7">2.3.1.225</ecNumber>
    </recommendedName>
</protein>
<evidence type="ECO:0000313" key="11">
    <source>
        <dbReference type="Proteomes" id="UP001153620"/>
    </source>
</evidence>
<feature type="domain" description="Palmitoyltransferase DHHC" evidence="9">
    <location>
        <begin position="146"/>
        <end position="331"/>
    </location>
</feature>
<feature type="compositionally biased region" description="Polar residues" evidence="8">
    <location>
        <begin position="659"/>
        <end position="692"/>
    </location>
</feature>
<dbReference type="GO" id="GO:0006612">
    <property type="term" value="P:protein targeting to membrane"/>
    <property type="evidence" value="ECO:0007669"/>
    <property type="project" value="TreeGrafter"/>
</dbReference>
<keyword evidence="6 7" id="KW-0012">Acyltransferase</keyword>
<dbReference type="Proteomes" id="UP001153620">
    <property type="component" value="Chromosome 2"/>
</dbReference>
<keyword evidence="4 7" id="KW-1133">Transmembrane helix</keyword>
<dbReference type="GO" id="GO:0005783">
    <property type="term" value="C:endoplasmic reticulum"/>
    <property type="evidence" value="ECO:0007669"/>
    <property type="project" value="TreeGrafter"/>
</dbReference>
<feature type="region of interest" description="Disordered" evidence="8">
    <location>
        <begin position="607"/>
        <end position="632"/>
    </location>
</feature>
<evidence type="ECO:0000256" key="8">
    <source>
        <dbReference type="SAM" id="MobiDB-lite"/>
    </source>
</evidence>
<dbReference type="InterPro" id="IPR001594">
    <property type="entry name" value="Palmitoyltrfase_DHHC"/>
</dbReference>
<accession>A0A9N9WPC6</accession>
<dbReference type="GO" id="GO:0016020">
    <property type="term" value="C:membrane"/>
    <property type="evidence" value="ECO:0007669"/>
    <property type="project" value="UniProtKB-SubCell"/>
</dbReference>
<evidence type="ECO:0000256" key="4">
    <source>
        <dbReference type="ARBA" id="ARBA00022989"/>
    </source>
</evidence>
<comment type="similarity">
    <text evidence="7">Belongs to the DHHC palmitoyltransferase family.</text>
</comment>
<dbReference type="OrthoDB" id="272303at2759"/>
<dbReference type="InterPro" id="IPR039859">
    <property type="entry name" value="PFA4/ZDH16/20/ERF2-like"/>
</dbReference>
<keyword evidence="3 7" id="KW-0812">Transmembrane</keyword>
<feature type="transmembrane region" description="Helical" evidence="7">
    <location>
        <begin position="64"/>
        <end position="85"/>
    </location>
</feature>
<evidence type="ECO:0000259" key="9">
    <source>
        <dbReference type="Pfam" id="PF01529"/>
    </source>
</evidence>
<comment type="catalytic activity">
    <reaction evidence="7">
        <text>L-cysteinyl-[protein] + hexadecanoyl-CoA = S-hexadecanoyl-L-cysteinyl-[protein] + CoA</text>
        <dbReference type="Rhea" id="RHEA:36683"/>
        <dbReference type="Rhea" id="RHEA-COMP:10131"/>
        <dbReference type="Rhea" id="RHEA-COMP:11032"/>
        <dbReference type="ChEBI" id="CHEBI:29950"/>
        <dbReference type="ChEBI" id="CHEBI:57287"/>
        <dbReference type="ChEBI" id="CHEBI:57379"/>
        <dbReference type="ChEBI" id="CHEBI:74151"/>
        <dbReference type="EC" id="2.3.1.225"/>
    </reaction>
</comment>
<proteinExistence type="inferred from homology"/>
<feature type="compositionally biased region" description="Low complexity" evidence="8">
    <location>
        <begin position="609"/>
        <end position="623"/>
    </location>
</feature>
<evidence type="ECO:0000256" key="1">
    <source>
        <dbReference type="ARBA" id="ARBA00004141"/>
    </source>
</evidence>
<feature type="region of interest" description="Disordered" evidence="8">
    <location>
        <begin position="647"/>
        <end position="703"/>
    </location>
</feature>
<keyword evidence="5 7" id="KW-0472">Membrane</keyword>
<dbReference type="AlphaFoldDB" id="A0A9N9WPC6"/>
<dbReference type="PROSITE" id="PS50216">
    <property type="entry name" value="DHHC"/>
    <property type="match status" value="1"/>
</dbReference>